<organism evidence="2 3">
    <name type="scientific">Caulobacter radicis</name>
    <dbReference type="NCBI Taxonomy" id="2172650"/>
    <lineage>
        <taxon>Bacteria</taxon>
        <taxon>Pseudomonadati</taxon>
        <taxon>Pseudomonadota</taxon>
        <taxon>Alphaproteobacteria</taxon>
        <taxon>Caulobacterales</taxon>
        <taxon>Caulobacteraceae</taxon>
        <taxon>Caulobacter</taxon>
    </lineage>
</organism>
<evidence type="ECO:0000313" key="2">
    <source>
        <dbReference type="EMBL" id="PVM85170.1"/>
    </source>
</evidence>
<name>A0A2T9JN88_9CAUL</name>
<dbReference type="RefSeq" id="WP_116566091.1">
    <property type="nucleotide sequence ID" value="NZ_QDKP01000023.1"/>
</dbReference>
<keyword evidence="1" id="KW-0472">Membrane</keyword>
<accession>A0A2T9JN88</accession>
<feature type="transmembrane region" description="Helical" evidence="1">
    <location>
        <begin position="45"/>
        <end position="64"/>
    </location>
</feature>
<gene>
    <name evidence="2" type="ORF">DDF65_07665</name>
</gene>
<feature type="transmembrane region" description="Helical" evidence="1">
    <location>
        <begin position="20"/>
        <end position="39"/>
    </location>
</feature>
<keyword evidence="1" id="KW-0812">Transmembrane</keyword>
<comment type="caution">
    <text evidence="2">The sequence shown here is derived from an EMBL/GenBank/DDBJ whole genome shotgun (WGS) entry which is preliminary data.</text>
</comment>
<evidence type="ECO:0000313" key="3">
    <source>
        <dbReference type="Proteomes" id="UP000244913"/>
    </source>
</evidence>
<sequence length="168" mass="18676">MTDIAEAGPLLVRRDWRKSALSSAAVLLVIAGGMGWRSMQGEHPPWIFPILLGAWCLISTPFVMRDRTPRIIIAGDGLSWRDARKDPLYFLPWSRILSAKFEDLGEDGRVLRLILTPPPVVEQQVSGRNGPFVVDIDATSLDQSRKALRSAIHRRAPHLFADRSGKAA</sequence>
<reference evidence="2 3" key="1">
    <citation type="submission" date="2018-04" db="EMBL/GenBank/DDBJ databases">
        <title>The genome sequence of Caulobacter sp. 736.</title>
        <authorList>
            <person name="Gao J."/>
            <person name="Sun J."/>
        </authorList>
    </citation>
    <scope>NUCLEOTIDE SEQUENCE [LARGE SCALE GENOMIC DNA]</scope>
    <source>
        <strain evidence="2 3">736</strain>
    </source>
</reference>
<protein>
    <submittedName>
        <fullName evidence="2">Uncharacterized protein</fullName>
    </submittedName>
</protein>
<proteinExistence type="predicted"/>
<evidence type="ECO:0000256" key="1">
    <source>
        <dbReference type="SAM" id="Phobius"/>
    </source>
</evidence>
<dbReference type="AlphaFoldDB" id="A0A2T9JN88"/>
<dbReference type="Proteomes" id="UP000244913">
    <property type="component" value="Unassembled WGS sequence"/>
</dbReference>
<dbReference type="EMBL" id="QDKP01000023">
    <property type="protein sequence ID" value="PVM85170.1"/>
    <property type="molecule type" value="Genomic_DNA"/>
</dbReference>
<keyword evidence="1" id="KW-1133">Transmembrane helix</keyword>
<keyword evidence="3" id="KW-1185">Reference proteome</keyword>